<keyword evidence="2" id="KW-1185">Reference proteome</keyword>
<dbReference type="Proteomes" id="UP001597420">
    <property type="component" value="Unassembled WGS sequence"/>
</dbReference>
<reference evidence="2" key="1">
    <citation type="journal article" date="2019" name="Int. J. Syst. Evol. Microbiol.">
        <title>The Global Catalogue of Microorganisms (GCM) 10K type strain sequencing project: providing services to taxonomists for standard genome sequencing and annotation.</title>
        <authorList>
            <consortium name="The Broad Institute Genomics Platform"/>
            <consortium name="The Broad Institute Genome Sequencing Center for Infectious Disease"/>
            <person name="Wu L."/>
            <person name="Ma J."/>
        </authorList>
    </citation>
    <scope>NUCLEOTIDE SEQUENCE [LARGE SCALE GENOMIC DNA]</scope>
    <source>
        <strain evidence="2">CCM 7950</strain>
    </source>
</reference>
<name>A0ABW4NUF0_9PAST</name>
<organism evidence="1 2">
    <name type="scientific">Pasteurella oralis</name>
    <dbReference type="NCBI Taxonomy" id="1071947"/>
    <lineage>
        <taxon>Bacteria</taxon>
        <taxon>Pseudomonadati</taxon>
        <taxon>Pseudomonadota</taxon>
        <taxon>Gammaproteobacteria</taxon>
        <taxon>Pasteurellales</taxon>
        <taxon>Pasteurellaceae</taxon>
        <taxon>Pasteurella</taxon>
    </lineage>
</organism>
<sequence length="200" mass="23582">MKVYFLRENLSNYQIFPIPQNLQDFVEIDIENELELDNKQLIYFKNEYILIDKCPDELHKWNGKKWIEDKLKKQARLQEVKAKLIDIIAERADNIKSNLLVGYPQTEIDSFYRQEKEALAYQEDKTADTPMLKMIAQARGVPFDLLVQKVIEKSNQFAVAIGVIIGQRQKFEDRILAAQNLEELENIKMEVAEWKFTLEN</sequence>
<protein>
    <submittedName>
        <fullName evidence="1">Uncharacterized protein</fullName>
    </submittedName>
</protein>
<gene>
    <name evidence="1" type="ORF">ACFSAV_07750</name>
</gene>
<comment type="caution">
    <text evidence="1">The sequence shown here is derived from an EMBL/GenBank/DDBJ whole genome shotgun (WGS) entry which is preliminary data.</text>
</comment>
<proteinExistence type="predicted"/>
<accession>A0ABW4NUF0</accession>
<dbReference type="EMBL" id="JBHUFP010000010">
    <property type="protein sequence ID" value="MFD1806260.1"/>
    <property type="molecule type" value="Genomic_DNA"/>
</dbReference>
<dbReference type="RefSeq" id="WP_379098171.1">
    <property type="nucleotide sequence ID" value="NZ_JBHUFP010000010.1"/>
</dbReference>
<evidence type="ECO:0000313" key="2">
    <source>
        <dbReference type="Proteomes" id="UP001597420"/>
    </source>
</evidence>
<evidence type="ECO:0000313" key="1">
    <source>
        <dbReference type="EMBL" id="MFD1806260.1"/>
    </source>
</evidence>